<dbReference type="EMBL" id="CAMGYJ010000004">
    <property type="protein sequence ID" value="CAI0402768.1"/>
    <property type="molecule type" value="Genomic_DNA"/>
</dbReference>
<evidence type="ECO:0000313" key="3">
    <source>
        <dbReference type="EMBL" id="CAI0402768.1"/>
    </source>
</evidence>
<name>A0AAV0IZ76_9ROSI</name>
<dbReference type="InterPro" id="IPR025836">
    <property type="entry name" value="Zn_knuckle_CX2CX4HX4C"/>
</dbReference>
<feature type="domain" description="CCHC-type" evidence="2">
    <location>
        <begin position="51"/>
        <end position="65"/>
    </location>
</feature>
<keyword evidence="1" id="KW-0479">Metal-binding</keyword>
<keyword evidence="1" id="KW-0863">Zinc-finger</keyword>
<gene>
    <name evidence="3" type="ORF">LITE_LOCUS11761</name>
</gene>
<dbReference type="InterPro" id="IPR036875">
    <property type="entry name" value="Znf_CCHC_sf"/>
</dbReference>
<dbReference type="PROSITE" id="PS50158">
    <property type="entry name" value="ZF_CCHC"/>
    <property type="match status" value="1"/>
</dbReference>
<evidence type="ECO:0000256" key="1">
    <source>
        <dbReference type="PROSITE-ProRule" id="PRU00047"/>
    </source>
</evidence>
<keyword evidence="4" id="KW-1185">Reference proteome</keyword>
<dbReference type="Pfam" id="PF14392">
    <property type="entry name" value="zf-CCHC_4"/>
    <property type="match status" value="1"/>
</dbReference>
<dbReference type="SUPFAM" id="SSF57756">
    <property type="entry name" value="Retrovirus zinc finger-like domains"/>
    <property type="match status" value="1"/>
</dbReference>
<dbReference type="PANTHER" id="PTHR31286">
    <property type="entry name" value="GLYCINE-RICH CELL WALL STRUCTURAL PROTEIN 1.8-LIKE"/>
    <property type="match status" value="1"/>
</dbReference>
<dbReference type="Proteomes" id="UP001154282">
    <property type="component" value="Unassembled WGS sequence"/>
</dbReference>
<protein>
    <recommendedName>
        <fullName evidence="2">CCHC-type domain-containing protein</fullName>
    </recommendedName>
</protein>
<comment type="caution">
    <text evidence="3">The sequence shown here is derived from an EMBL/GenBank/DDBJ whole genome shotgun (WGS) entry which is preliminary data.</text>
</comment>
<evidence type="ECO:0000313" key="4">
    <source>
        <dbReference type="Proteomes" id="UP001154282"/>
    </source>
</evidence>
<dbReference type="GO" id="GO:0003676">
    <property type="term" value="F:nucleic acid binding"/>
    <property type="evidence" value="ECO:0007669"/>
    <property type="project" value="InterPro"/>
</dbReference>
<sequence length="100" mass="11252">MVNLDYHTENLERGKFVRIAIDLDMTKPLPTRIRLDGAWQQVVYENLPVICYSCGKIGHTEEVCPLKQPPQPLALVVSSEQSFQHSPKTELTVTPACYGP</sequence>
<dbReference type="InterPro" id="IPR001878">
    <property type="entry name" value="Znf_CCHC"/>
</dbReference>
<evidence type="ECO:0000259" key="2">
    <source>
        <dbReference type="PROSITE" id="PS50158"/>
    </source>
</evidence>
<dbReference type="PANTHER" id="PTHR31286:SF99">
    <property type="entry name" value="DUF4283 DOMAIN-CONTAINING PROTEIN"/>
    <property type="match status" value="1"/>
</dbReference>
<dbReference type="GO" id="GO:0008270">
    <property type="term" value="F:zinc ion binding"/>
    <property type="evidence" value="ECO:0007669"/>
    <property type="project" value="UniProtKB-KW"/>
</dbReference>
<dbReference type="AlphaFoldDB" id="A0AAV0IZ76"/>
<dbReference type="InterPro" id="IPR040256">
    <property type="entry name" value="At4g02000-like"/>
</dbReference>
<keyword evidence="1" id="KW-0862">Zinc</keyword>
<reference evidence="3" key="1">
    <citation type="submission" date="2022-08" db="EMBL/GenBank/DDBJ databases">
        <authorList>
            <person name="Gutierrez-Valencia J."/>
        </authorList>
    </citation>
    <scope>NUCLEOTIDE SEQUENCE</scope>
</reference>
<accession>A0AAV0IZ76</accession>
<proteinExistence type="predicted"/>
<organism evidence="3 4">
    <name type="scientific">Linum tenue</name>
    <dbReference type="NCBI Taxonomy" id="586396"/>
    <lineage>
        <taxon>Eukaryota</taxon>
        <taxon>Viridiplantae</taxon>
        <taxon>Streptophyta</taxon>
        <taxon>Embryophyta</taxon>
        <taxon>Tracheophyta</taxon>
        <taxon>Spermatophyta</taxon>
        <taxon>Magnoliopsida</taxon>
        <taxon>eudicotyledons</taxon>
        <taxon>Gunneridae</taxon>
        <taxon>Pentapetalae</taxon>
        <taxon>rosids</taxon>
        <taxon>fabids</taxon>
        <taxon>Malpighiales</taxon>
        <taxon>Linaceae</taxon>
        <taxon>Linum</taxon>
    </lineage>
</organism>